<evidence type="ECO:0000313" key="2">
    <source>
        <dbReference type="Proteomes" id="UP000499080"/>
    </source>
</evidence>
<gene>
    <name evidence="1" type="ORF">AVEN_203863_1</name>
</gene>
<sequence>MAVDALGPHKLPVCVVTSKLIPSPLLGNSETSKVRTGPSISLVLEKIVNAPLLNEELSEKGIATILEIVDKTDTLNGN</sequence>
<dbReference type="EMBL" id="BGPR01002494">
    <property type="protein sequence ID" value="GBM74401.1"/>
    <property type="molecule type" value="Genomic_DNA"/>
</dbReference>
<organism evidence="1 2">
    <name type="scientific">Araneus ventricosus</name>
    <name type="common">Orbweaver spider</name>
    <name type="synonym">Epeira ventricosa</name>
    <dbReference type="NCBI Taxonomy" id="182803"/>
    <lineage>
        <taxon>Eukaryota</taxon>
        <taxon>Metazoa</taxon>
        <taxon>Ecdysozoa</taxon>
        <taxon>Arthropoda</taxon>
        <taxon>Chelicerata</taxon>
        <taxon>Arachnida</taxon>
        <taxon>Araneae</taxon>
        <taxon>Araneomorphae</taxon>
        <taxon>Entelegynae</taxon>
        <taxon>Araneoidea</taxon>
        <taxon>Araneidae</taxon>
        <taxon>Araneus</taxon>
    </lineage>
</organism>
<protein>
    <submittedName>
        <fullName evidence="1">Uncharacterized protein</fullName>
    </submittedName>
</protein>
<dbReference type="AlphaFoldDB" id="A0A4Y2I9K1"/>
<evidence type="ECO:0000313" key="1">
    <source>
        <dbReference type="EMBL" id="GBM74401.1"/>
    </source>
</evidence>
<comment type="caution">
    <text evidence="1">The sequence shown here is derived from an EMBL/GenBank/DDBJ whole genome shotgun (WGS) entry which is preliminary data.</text>
</comment>
<name>A0A4Y2I9K1_ARAVE</name>
<proteinExistence type="predicted"/>
<accession>A0A4Y2I9K1</accession>
<keyword evidence="2" id="KW-1185">Reference proteome</keyword>
<reference evidence="1 2" key="1">
    <citation type="journal article" date="2019" name="Sci. Rep.">
        <title>Orb-weaving spider Araneus ventricosus genome elucidates the spidroin gene catalogue.</title>
        <authorList>
            <person name="Kono N."/>
            <person name="Nakamura H."/>
            <person name="Ohtoshi R."/>
            <person name="Moran D.A.P."/>
            <person name="Shinohara A."/>
            <person name="Yoshida Y."/>
            <person name="Fujiwara M."/>
            <person name="Mori M."/>
            <person name="Tomita M."/>
            <person name="Arakawa K."/>
        </authorList>
    </citation>
    <scope>NUCLEOTIDE SEQUENCE [LARGE SCALE GENOMIC DNA]</scope>
</reference>
<dbReference type="Proteomes" id="UP000499080">
    <property type="component" value="Unassembled WGS sequence"/>
</dbReference>